<evidence type="ECO:0000313" key="1">
    <source>
        <dbReference type="EMBL" id="EGV99899.1"/>
    </source>
</evidence>
<dbReference type="InParanoid" id="G3GRM3"/>
<evidence type="ECO:0000313" key="2">
    <source>
        <dbReference type="Proteomes" id="UP000001075"/>
    </source>
</evidence>
<gene>
    <name evidence="1" type="ORF">I79_000175</name>
</gene>
<dbReference type="AlphaFoldDB" id="G3GRM3"/>
<accession>G3GRM3</accession>
<sequence>MTKNLSMTKDNSRNSCLDLLGFYRHPSVHMLTQTMIMSRNFSSHLPSGPQGLH</sequence>
<name>G3GRM3_CRIGR</name>
<protein>
    <submittedName>
        <fullName evidence="1">Uncharacterized protein</fullName>
    </submittedName>
</protein>
<dbReference type="Proteomes" id="UP000001075">
    <property type="component" value="Unassembled WGS sequence"/>
</dbReference>
<reference evidence="2" key="1">
    <citation type="journal article" date="2011" name="Nat. Biotechnol.">
        <title>The genomic sequence of the Chinese hamster ovary (CHO)-K1 cell line.</title>
        <authorList>
            <person name="Xu X."/>
            <person name="Nagarajan H."/>
            <person name="Lewis N.E."/>
            <person name="Pan S."/>
            <person name="Cai Z."/>
            <person name="Liu X."/>
            <person name="Chen W."/>
            <person name="Xie M."/>
            <person name="Wang W."/>
            <person name="Hammond S."/>
            <person name="Andersen M.R."/>
            <person name="Neff N."/>
            <person name="Passarelli B."/>
            <person name="Koh W."/>
            <person name="Fan H.C."/>
            <person name="Wang J."/>
            <person name="Gui Y."/>
            <person name="Lee K.H."/>
            <person name="Betenbaugh M.J."/>
            <person name="Quake S.R."/>
            <person name="Famili I."/>
            <person name="Palsson B.O."/>
            <person name="Wang J."/>
        </authorList>
    </citation>
    <scope>NUCLEOTIDE SEQUENCE [LARGE SCALE GENOMIC DNA]</scope>
    <source>
        <strain evidence="2">CHO K1 cell line</strain>
    </source>
</reference>
<proteinExistence type="predicted"/>
<organism evidence="1 2">
    <name type="scientific">Cricetulus griseus</name>
    <name type="common">Chinese hamster</name>
    <name type="synonym">Cricetulus barabensis griseus</name>
    <dbReference type="NCBI Taxonomy" id="10029"/>
    <lineage>
        <taxon>Eukaryota</taxon>
        <taxon>Metazoa</taxon>
        <taxon>Chordata</taxon>
        <taxon>Craniata</taxon>
        <taxon>Vertebrata</taxon>
        <taxon>Euteleostomi</taxon>
        <taxon>Mammalia</taxon>
        <taxon>Eutheria</taxon>
        <taxon>Euarchontoglires</taxon>
        <taxon>Glires</taxon>
        <taxon>Rodentia</taxon>
        <taxon>Myomorpha</taxon>
        <taxon>Muroidea</taxon>
        <taxon>Cricetidae</taxon>
        <taxon>Cricetinae</taxon>
        <taxon>Cricetulus</taxon>
    </lineage>
</organism>
<dbReference type="EMBL" id="JH000003">
    <property type="protein sequence ID" value="EGV99899.1"/>
    <property type="molecule type" value="Genomic_DNA"/>
</dbReference>